<dbReference type="InterPro" id="IPR004811">
    <property type="entry name" value="RelA/Spo_fam"/>
</dbReference>
<dbReference type="Pfam" id="PF13291">
    <property type="entry name" value="ACT_4"/>
    <property type="match status" value="1"/>
</dbReference>
<name>B6YR54_AZOPC</name>
<dbReference type="PROSITE" id="PS51880">
    <property type="entry name" value="TGS"/>
    <property type="match status" value="1"/>
</dbReference>
<keyword evidence="6" id="KW-1185">Reference proteome</keyword>
<reference evidence="6" key="1">
    <citation type="journal article" date="2008" name="Science">
        <title>Genome of an endosymbiont coupling N2 fixation to cellulolysis within RT protist cells in termite gut.</title>
        <authorList>
            <person name="Hongoh Y."/>
            <person name="Sharma V.K."/>
            <person name="Prakash T."/>
            <person name="Noda S."/>
            <person name="Toh H."/>
            <person name="Taylor T.D."/>
            <person name="Kudo T."/>
            <person name="Sakaki Y."/>
            <person name="Toyoda A."/>
            <person name="Hattori M."/>
            <person name="Ohkuma M."/>
        </authorList>
    </citation>
    <scope>NUCLEOTIDE SEQUENCE [LARGE SCALE GENOMIC DNA]</scope>
</reference>
<dbReference type="CDD" id="cd00077">
    <property type="entry name" value="HDc"/>
    <property type="match status" value="1"/>
</dbReference>
<protein>
    <submittedName>
        <fullName evidence="5">GTP pyrophosphokinase</fullName>
    </submittedName>
</protein>
<dbReference type="OrthoDB" id="9805041at2"/>
<dbReference type="FunFam" id="3.10.20.30:FF:000002">
    <property type="entry name" value="GTP pyrophosphokinase (RelA/SpoT)"/>
    <property type="match status" value="1"/>
</dbReference>
<proteinExistence type="inferred from homology"/>
<dbReference type="KEGG" id="aps:CFPG_413"/>
<dbReference type="Gene3D" id="1.10.3210.10">
    <property type="entry name" value="Hypothetical protein af1432"/>
    <property type="match status" value="1"/>
</dbReference>
<dbReference type="AlphaFoldDB" id="B6YR54"/>
<dbReference type="RefSeq" id="WP_012573437.1">
    <property type="nucleotide sequence ID" value="NC_011565.1"/>
</dbReference>
<dbReference type="Gene3D" id="3.30.460.10">
    <property type="entry name" value="Beta Polymerase, domain 2"/>
    <property type="match status" value="1"/>
</dbReference>
<evidence type="ECO:0000313" key="6">
    <source>
        <dbReference type="Proteomes" id="UP000000723"/>
    </source>
</evidence>
<dbReference type="InterPro" id="IPR007685">
    <property type="entry name" value="RelA_SpoT"/>
</dbReference>
<dbReference type="InterPro" id="IPR012675">
    <property type="entry name" value="Beta-grasp_dom_sf"/>
</dbReference>
<dbReference type="InterPro" id="IPR033655">
    <property type="entry name" value="TGS_RelA/SpoT"/>
</dbReference>
<evidence type="ECO:0000256" key="2">
    <source>
        <dbReference type="RuleBase" id="RU003847"/>
    </source>
</evidence>
<organism evidence="5 6">
    <name type="scientific">Azobacteroides pseudotrichonymphae genomovar. CFP2</name>
    <dbReference type="NCBI Taxonomy" id="511995"/>
    <lineage>
        <taxon>Bacteria</taxon>
        <taxon>Pseudomonadati</taxon>
        <taxon>Bacteroidota</taxon>
        <taxon>Bacteroidia</taxon>
        <taxon>Bacteroidales</taxon>
        <taxon>Candidatus Azobacteroides</taxon>
    </lineage>
</organism>
<dbReference type="CDD" id="cd01668">
    <property type="entry name" value="TGS_RSH"/>
    <property type="match status" value="1"/>
</dbReference>
<dbReference type="InterPro" id="IPR012676">
    <property type="entry name" value="TGS-like"/>
</dbReference>
<dbReference type="FunFam" id="1.10.3210.10:FF:000001">
    <property type="entry name" value="GTP pyrophosphokinase RelA"/>
    <property type="match status" value="1"/>
</dbReference>
<feature type="domain" description="HD" evidence="3">
    <location>
        <begin position="54"/>
        <end position="154"/>
    </location>
</feature>
<dbReference type="NCBIfam" id="TIGR00691">
    <property type="entry name" value="spoT_relA"/>
    <property type="match status" value="1"/>
</dbReference>
<evidence type="ECO:0000259" key="3">
    <source>
        <dbReference type="PROSITE" id="PS51831"/>
    </source>
</evidence>
<dbReference type="CDD" id="cd05399">
    <property type="entry name" value="NT_Rel-Spo_like"/>
    <property type="match status" value="1"/>
</dbReference>
<dbReference type="Pfam" id="PF13328">
    <property type="entry name" value="HD_4"/>
    <property type="match status" value="1"/>
</dbReference>
<dbReference type="SUPFAM" id="SSF109604">
    <property type="entry name" value="HD-domain/PDEase-like"/>
    <property type="match status" value="1"/>
</dbReference>
<dbReference type="GO" id="GO:0015969">
    <property type="term" value="P:guanosine tetraphosphate metabolic process"/>
    <property type="evidence" value="ECO:0007669"/>
    <property type="project" value="InterPro"/>
</dbReference>
<comment type="pathway">
    <text evidence="1">Purine metabolism.</text>
</comment>
<dbReference type="HOGENOM" id="CLU_012300_3_0_10"/>
<dbReference type="InterPro" id="IPR043519">
    <property type="entry name" value="NT_sf"/>
</dbReference>
<dbReference type="SUPFAM" id="SSF81301">
    <property type="entry name" value="Nucleotidyltransferase"/>
    <property type="match status" value="1"/>
</dbReference>
<dbReference type="eggNOG" id="COG0317">
    <property type="taxonomic scope" value="Bacteria"/>
</dbReference>
<evidence type="ECO:0000256" key="1">
    <source>
        <dbReference type="ARBA" id="ARBA00025704"/>
    </source>
</evidence>
<dbReference type="InterPro" id="IPR003607">
    <property type="entry name" value="HD/PDEase_dom"/>
</dbReference>
<evidence type="ECO:0000259" key="4">
    <source>
        <dbReference type="PROSITE" id="PS51880"/>
    </source>
</evidence>
<dbReference type="SMART" id="SM00954">
    <property type="entry name" value="RelA_SpoT"/>
    <property type="match status" value="1"/>
</dbReference>
<comment type="similarity">
    <text evidence="2">Belongs to the relA/spoT family.</text>
</comment>
<dbReference type="PANTHER" id="PTHR21262:SF31">
    <property type="entry name" value="GTP PYROPHOSPHOKINASE"/>
    <property type="match status" value="1"/>
</dbReference>
<evidence type="ECO:0000313" key="5">
    <source>
        <dbReference type="EMBL" id="BAG83676.1"/>
    </source>
</evidence>
<dbReference type="PANTHER" id="PTHR21262">
    <property type="entry name" value="GUANOSINE-3',5'-BIS DIPHOSPHATE 3'-PYROPHOSPHOHYDROLASE"/>
    <property type="match status" value="1"/>
</dbReference>
<dbReference type="Pfam" id="PF04607">
    <property type="entry name" value="RelA_SpoT"/>
    <property type="match status" value="1"/>
</dbReference>
<dbReference type="Pfam" id="PF02824">
    <property type="entry name" value="TGS"/>
    <property type="match status" value="1"/>
</dbReference>
<feature type="domain" description="TGS" evidence="4">
    <location>
        <begin position="403"/>
        <end position="464"/>
    </location>
</feature>
<dbReference type="STRING" id="511995.CFPG_413"/>
<dbReference type="EMBL" id="AP010656">
    <property type="protein sequence ID" value="BAG83676.1"/>
    <property type="molecule type" value="Genomic_DNA"/>
</dbReference>
<dbReference type="InterPro" id="IPR002912">
    <property type="entry name" value="ACT_dom"/>
</dbReference>
<gene>
    <name evidence="5" type="ordered locus">CFPG_413</name>
</gene>
<dbReference type="SMART" id="SM00471">
    <property type="entry name" value="HDc"/>
    <property type="match status" value="1"/>
</dbReference>
<dbReference type="Proteomes" id="UP000000723">
    <property type="component" value="Chromosome"/>
</dbReference>
<comment type="function">
    <text evidence="2">In eubacteria ppGpp (guanosine 3'-diphosphate 5'-diphosphate) is a mediator of the stringent response that coordinates a variety of cellular activities in response to changes in nutritional abundance.</text>
</comment>
<dbReference type="Gene3D" id="3.30.70.260">
    <property type="match status" value="1"/>
</dbReference>
<dbReference type="GO" id="GO:0005886">
    <property type="term" value="C:plasma membrane"/>
    <property type="evidence" value="ECO:0007669"/>
    <property type="project" value="TreeGrafter"/>
</dbReference>
<sequence>MSEIEDKRVQKAYETLLNSYAHSVHRKKFDIIDRAFRFANEAHKGVQRYSGEPYILHPLAVALIVSKEIGLGSTSISAALLHDVVEDTDYTIEDVKKLFGEKIAQLVEGLTKISGGNFSKKVSIQAENMRRLLLTMSSDIRVILVKIADRLHNMRTLSSLPPVKQYKIAGETLYLYAPMAHRLGLFSIKTELEDLSFRHEYPEEYKQIEQQLEASAQNREKIYEQFTAPLKKVLTQLGYYYKIQGRTKSVYSIWNKMQAKKVNFSDIYDIFAVRIIFEPRNDQAVKKQCWDIYSIITDFYQLRPDRLRDWVSHPKANGYQSLHLTVMGPDGQWIEVQIRSFQMDEIAERGFAAHWKYKEQVGNAASHQNELDLWLGKIQAILQSPTPNAMDFLDTIKLNLYNDEIFVFTPKGEIKTLPQGSTALDFAYEIHSDIGHYCIGAKVNHKLVPISYELVSGDQVEILTSDFQQPKEEWFNFVTTATAKTKIESAIKKRKKSQIQVGEELLNKYFTSFSIEVTIRVLDKLCAFYGYSKKELLFYALAEKQIKLPENPYSILKDKTNSFFFHYVKQALSTVLPLQEISNSSENSLKKIDPKVTYVLNEEEFQQNFITKSCCNPIPGDEVFGFICDDGRLEVHKRLCKKTLVFKTRFGNRLISCNWAGHKISSFLATVELKGIDRIGILSDIIQIITHNLVMSIHKISLAAKDGIFGGTIEVFTHNVDDINTLSTKLQKIKGIENVVRVDN</sequence>
<dbReference type="InterPro" id="IPR004095">
    <property type="entry name" value="TGS"/>
</dbReference>
<accession>B6YR54</accession>
<dbReference type="SUPFAM" id="SSF81271">
    <property type="entry name" value="TGS-like"/>
    <property type="match status" value="1"/>
</dbReference>
<dbReference type="PROSITE" id="PS51831">
    <property type="entry name" value="HD"/>
    <property type="match status" value="1"/>
</dbReference>
<dbReference type="Gene3D" id="3.10.20.30">
    <property type="match status" value="1"/>
</dbReference>
<dbReference type="InterPro" id="IPR006674">
    <property type="entry name" value="HD_domain"/>
</dbReference>